<name>A0A5M3VZ92_9ACTN</name>
<dbReference type="EMBL" id="BLAD01000044">
    <property type="protein sequence ID" value="GES00403.1"/>
    <property type="molecule type" value="Genomic_DNA"/>
</dbReference>
<feature type="signal peptide" evidence="1">
    <location>
        <begin position="1"/>
        <end position="25"/>
    </location>
</feature>
<keyword evidence="1" id="KW-0732">Signal</keyword>
<evidence type="ECO:0000313" key="2">
    <source>
        <dbReference type="EMBL" id="GES00403.1"/>
    </source>
</evidence>
<gene>
    <name evidence="2" type="ORF">Acor_24670</name>
</gene>
<sequence length="77" mass="7866">MIKRLILGPAVAVVSAVVLSAPAAAAVPPLTTAEVRAALLTTKNVGTGYTVKTARYNLSVPLKATYPTAACNKAVKM</sequence>
<dbReference type="Proteomes" id="UP000334990">
    <property type="component" value="Unassembled WGS sequence"/>
</dbReference>
<organism evidence="2 3">
    <name type="scientific">Acrocarpospora corrugata</name>
    <dbReference type="NCBI Taxonomy" id="35763"/>
    <lineage>
        <taxon>Bacteria</taxon>
        <taxon>Bacillati</taxon>
        <taxon>Actinomycetota</taxon>
        <taxon>Actinomycetes</taxon>
        <taxon>Streptosporangiales</taxon>
        <taxon>Streptosporangiaceae</taxon>
        <taxon>Acrocarpospora</taxon>
    </lineage>
</organism>
<comment type="caution">
    <text evidence="2">The sequence shown here is derived from an EMBL/GenBank/DDBJ whole genome shotgun (WGS) entry which is preliminary data.</text>
</comment>
<proteinExistence type="predicted"/>
<dbReference type="AlphaFoldDB" id="A0A5M3VZ92"/>
<evidence type="ECO:0000313" key="3">
    <source>
        <dbReference type="Proteomes" id="UP000334990"/>
    </source>
</evidence>
<accession>A0A5M3VZ92</accession>
<keyword evidence="3" id="KW-1185">Reference proteome</keyword>
<reference evidence="2 3" key="1">
    <citation type="submission" date="2019-10" db="EMBL/GenBank/DDBJ databases">
        <title>Whole genome shotgun sequence of Acrocarpospora corrugata NBRC 13972.</title>
        <authorList>
            <person name="Ichikawa N."/>
            <person name="Kimura A."/>
            <person name="Kitahashi Y."/>
            <person name="Komaki H."/>
            <person name="Oguchi A."/>
        </authorList>
    </citation>
    <scope>NUCLEOTIDE SEQUENCE [LARGE SCALE GENOMIC DNA]</scope>
    <source>
        <strain evidence="2 3">NBRC 13972</strain>
    </source>
</reference>
<feature type="chain" id="PRO_5039474912" evidence="1">
    <location>
        <begin position="26"/>
        <end position="77"/>
    </location>
</feature>
<dbReference type="RefSeq" id="WP_155336741.1">
    <property type="nucleotide sequence ID" value="NZ_BAAABN010000033.1"/>
</dbReference>
<protein>
    <submittedName>
        <fullName evidence="2">Uncharacterized protein</fullName>
    </submittedName>
</protein>
<evidence type="ECO:0000256" key="1">
    <source>
        <dbReference type="SAM" id="SignalP"/>
    </source>
</evidence>